<evidence type="ECO:0000313" key="1">
    <source>
        <dbReference type="EMBL" id="GMF22777.1"/>
    </source>
</evidence>
<dbReference type="Proteomes" id="UP001165121">
    <property type="component" value="Unassembled WGS sequence"/>
</dbReference>
<accession>A0A9W6WQC4</accession>
<dbReference type="OrthoDB" id="114971at2759"/>
<dbReference type="InterPro" id="IPR013320">
    <property type="entry name" value="ConA-like_dom_sf"/>
</dbReference>
<keyword evidence="2" id="KW-1185">Reference proteome</keyword>
<gene>
    <name evidence="1" type="ORF">Pfra01_000342500</name>
</gene>
<sequence>MAYLANNASVSFDVWFCLLPGTKTGTTARHNGRCAGGVVYGLDYDDSGDSQWQPVVVDSNCNLYCSLLGGRTMVAANLEAKHWHHVALTYCREKQLQEVYVDGANVHSATGERRREWSLMAYQQIGTGHVIAADGDFPYPSYAGTYDFRGLVDEFRVWRGVLSAKEVANLARGGVLPYRDIWASMKLPGRKTIGMGLEWVRCTRPAEGGAMTSYSLRRKQSPVAD</sequence>
<proteinExistence type="predicted"/>
<dbReference type="Pfam" id="PF13385">
    <property type="entry name" value="Laminin_G_3"/>
    <property type="match status" value="1"/>
</dbReference>
<dbReference type="AlphaFoldDB" id="A0A9W6WQC4"/>
<dbReference type="EMBL" id="BSXT01000262">
    <property type="protein sequence ID" value="GMF22777.1"/>
    <property type="molecule type" value="Genomic_DNA"/>
</dbReference>
<evidence type="ECO:0000313" key="2">
    <source>
        <dbReference type="Proteomes" id="UP001165121"/>
    </source>
</evidence>
<dbReference type="SUPFAM" id="SSF49899">
    <property type="entry name" value="Concanavalin A-like lectins/glucanases"/>
    <property type="match status" value="1"/>
</dbReference>
<protein>
    <submittedName>
        <fullName evidence="1">Unnamed protein product</fullName>
    </submittedName>
</protein>
<comment type="caution">
    <text evidence="1">The sequence shown here is derived from an EMBL/GenBank/DDBJ whole genome shotgun (WGS) entry which is preliminary data.</text>
</comment>
<name>A0A9W6WQC4_9STRA</name>
<dbReference type="Gene3D" id="2.60.120.200">
    <property type="match status" value="1"/>
</dbReference>
<reference evidence="1" key="1">
    <citation type="submission" date="2023-04" db="EMBL/GenBank/DDBJ databases">
        <title>Phytophthora fragariaefolia NBRC 109709.</title>
        <authorList>
            <person name="Ichikawa N."/>
            <person name="Sato H."/>
            <person name="Tonouchi N."/>
        </authorList>
    </citation>
    <scope>NUCLEOTIDE SEQUENCE</scope>
    <source>
        <strain evidence="1">NBRC 109709</strain>
    </source>
</reference>
<organism evidence="1 2">
    <name type="scientific">Phytophthora fragariaefolia</name>
    <dbReference type="NCBI Taxonomy" id="1490495"/>
    <lineage>
        <taxon>Eukaryota</taxon>
        <taxon>Sar</taxon>
        <taxon>Stramenopiles</taxon>
        <taxon>Oomycota</taxon>
        <taxon>Peronosporomycetes</taxon>
        <taxon>Peronosporales</taxon>
        <taxon>Peronosporaceae</taxon>
        <taxon>Phytophthora</taxon>
    </lineage>
</organism>